<dbReference type="Pfam" id="PF00561">
    <property type="entry name" value="Abhydrolase_1"/>
    <property type="match status" value="1"/>
</dbReference>
<dbReference type="InterPro" id="IPR050261">
    <property type="entry name" value="FrsA_esterase"/>
</dbReference>
<gene>
    <name evidence="4" type="ORF">IV66_GL000240</name>
</gene>
<evidence type="ECO:0000313" key="4">
    <source>
        <dbReference type="EMBL" id="KRO02813.1"/>
    </source>
</evidence>
<dbReference type="EMBL" id="JQCN01000001">
    <property type="protein sequence ID" value="KRO02813.1"/>
    <property type="molecule type" value="Genomic_DNA"/>
</dbReference>
<sequence>MITVNEKMVSGLPVLEVVDADLIQKKLPLVVFYHGWTNCKEVVLTQGYELAKQGFRVVLPEALFHGVRAEGKVTDHFVSFWKIPLHSISEFPIIVQHYRTKNLILGDKIGVGGFSMGGITTCMLMAVNSEVKAGVVLSGTPSPVKFCQQLLGLLPDDVTLSKEFVDAQLNELTGYDLSMHPEKILNRPLHFWHGSADEKVPCDLTEQFVELTKDDPQTQNVTMHISDGAQHKLSYAVTQEMVQRFVSYLQ</sequence>
<dbReference type="PANTHER" id="PTHR22946:SF9">
    <property type="entry name" value="POLYKETIDE TRANSFERASE AF380"/>
    <property type="match status" value="1"/>
</dbReference>
<proteinExistence type="inferred from homology"/>
<dbReference type="InterPro" id="IPR000073">
    <property type="entry name" value="AB_hydrolase_1"/>
</dbReference>
<evidence type="ECO:0000256" key="2">
    <source>
        <dbReference type="ARBA" id="ARBA00038115"/>
    </source>
</evidence>
<accession>A0A0R2LU38</accession>
<feature type="domain" description="AB hydrolase-1" evidence="3">
    <location>
        <begin position="28"/>
        <end position="158"/>
    </location>
</feature>
<organism evidence="4 5">
    <name type="scientific">Ligilactobacillus pobuzihii</name>
    <dbReference type="NCBI Taxonomy" id="449659"/>
    <lineage>
        <taxon>Bacteria</taxon>
        <taxon>Bacillati</taxon>
        <taxon>Bacillota</taxon>
        <taxon>Bacilli</taxon>
        <taxon>Lactobacillales</taxon>
        <taxon>Lactobacillaceae</taxon>
        <taxon>Ligilactobacillus</taxon>
    </lineage>
</organism>
<dbReference type="PATRIC" id="fig|449659.4.peg.238"/>
<comment type="caution">
    <text evidence="4">The sequence shown here is derived from an EMBL/GenBank/DDBJ whole genome shotgun (WGS) entry which is preliminary data.</text>
</comment>
<dbReference type="GO" id="GO:0052689">
    <property type="term" value="F:carboxylic ester hydrolase activity"/>
    <property type="evidence" value="ECO:0007669"/>
    <property type="project" value="UniProtKB-ARBA"/>
</dbReference>
<dbReference type="SUPFAM" id="SSF53474">
    <property type="entry name" value="alpha/beta-Hydrolases"/>
    <property type="match status" value="1"/>
</dbReference>
<dbReference type="Proteomes" id="UP000051886">
    <property type="component" value="Unassembled WGS sequence"/>
</dbReference>
<dbReference type="OrthoDB" id="31158at2"/>
<dbReference type="InterPro" id="IPR029058">
    <property type="entry name" value="AB_hydrolase_fold"/>
</dbReference>
<keyword evidence="5" id="KW-1185">Reference proteome</keyword>
<keyword evidence="1" id="KW-0378">Hydrolase</keyword>
<evidence type="ECO:0000313" key="5">
    <source>
        <dbReference type="Proteomes" id="UP000051886"/>
    </source>
</evidence>
<dbReference type="PANTHER" id="PTHR22946">
    <property type="entry name" value="DIENELACTONE HYDROLASE DOMAIN-CONTAINING PROTEIN-RELATED"/>
    <property type="match status" value="1"/>
</dbReference>
<evidence type="ECO:0000256" key="1">
    <source>
        <dbReference type="ARBA" id="ARBA00022801"/>
    </source>
</evidence>
<dbReference type="AlphaFoldDB" id="A0A0R2LU38"/>
<dbReference type="RefSeq" id="WP_017868219.1">
    <property type="nucleotide sequence ID" value="NZ_BJYB01000001.1"/>
</dbReference>
<evidence type="ECO:0000259" key="3">
    <source>
        <dbReference type="Pfam" id="PF00561"/>
    </source>
</evidence>
<reference evidence="4 5" key="1">
    <citation type="journal article" date="2015" name="Genome Announc.">
        <title>Expanding the biotechnology potential of lactobacilli through comparative genomics of 213 strains and associated genera.</title>
        <authorList>
            <person name="Sun Z."/>
            <person name="Harris H.M."/>
            <person name="McCann A."/>
            <person name="Guo C."/>
            <person name="Argimon S."/>
            <person name="Zhang W."/>
            <person name="Yang X."/>
            <person name="Jeffery I.B."/>
            <person name="Cooney J.C."/>
            <person name="Kagawa T.F."/>
            <person name="Liu W."/>
            <person name="Song Y."/>
            <person name="Salvetti E."/>
            <person name="Wrobel A."/>
            <person name="Rasinkangas P."/>
            <person name="Parkhill J."/>
            <person name="Rea M.C."/>
            <person name="O'Sullivan O."/>
            <person name="Ritari J."/>
            <person name="Douillard F.P."/>
            <person name="Paul Ross R."/>
            <person name="Yang R."/>
            <person name="Briner A.E."/>
            <person name="Felis G.E."/>
            <person name="de Vos W.M."/>
            <person name="Barrangou R."/>
            <person name="Klaenhammer T.R."/>
            <person name="Caufield P.W."/>
            <person name="Cui Y."/>
            <person name="Zhang H."/>
            <person name="O'Toole P.W."/>
        </authorList>
    </citation>
    <scope>NUCLEOTIDE SEQUENCE [LARGE SCALE GENOMIC DNA]</scope>
    <source>
        <strain evidence="4 5">NBRC 103219</strain>
    </source>
</reference>
<protein>
    <submittedName>
        <fullName evidence="4">S9 family serine peptidase</fullName>
    </submittedName>
</protein>
<dbReference type="Gene3D" id="3.40.50.1820">
    <property type="entry name" value="alpha/beta hydrolase"/>
    <property type="match status" value="1"/>
</dbReference>
<name>A0A0R2LU38_9LACO</name>
<comment type="similarity">
    <text evidence="2">Belongs to the AB hydrolase superfamily. FUS2 hydrolase family.</text>
</comment>
<dbReference type="STRING" id="449659.IV66_GL000240"/>